<evidence type="ECO:0000259" key="2">
    <source>
        <dbReference type="SMART" id="SM01008"/>
    </source>
</evidence>
<protein>
    <submittedName>
        <fullName evidence="3">Isoquinoline 1-oxidoreductase beta subunit</fullName>
        <ecNumber evidence="3">1.3.99.16</ecNumber>
    </submittedName>
</protein>
<sequence length="759" mass="82181">MNSSTETEAQKPASKSKLRTFGRRAFLVGSIAVAGGVAFGYYVVRKPHDNPLLDDLGADEATFNPWVKISPTTITLITPHVDLGQGVASMQAALIAEELDLELGQFTTASGKPSPAYYNTAMANDTVPFRSTDHGFEAEAMRGVMGAAVKVMGMQSTGGSSSTADSFDKLRAAGAVARETLKQAASNRTQIPVARLRTAAGAVILPNGSKIPYTDLAKEAAKIPAVTQVTLRPPSQWRLIGKPMERLDIVAKSTGTQIYGIDVDFEDMLYAAVKVSPRIGAGLVRYDASAAKQMRGVKRILDIPNGVAVIADNTWRAFQAANAIIFEWAASKAPEQAEHWKEVGRSFTEERLDKEWRNDGDVAQAMKQEKIVSAEYRAPYVAHQPLEPLNAVIRVTGDRVDIWTSHQAPGVAQQKIAEVTGLPVEGVRLHNQYAGGSFGHRLEFDYIILAAEIGRQMKNKTIKLTFSREEDFVHDYPRQISMARPRGSVKNGRVESYDLPIAAVSAARSYTKRLGMPVPGPDLMLAAGAWDMPYNIPNFRVTAYAVPEIVPTSSWRSVGASTSGFFADAFLDELIHAAGADPMAERLRLVNDISARRVLEAVAKMSKWGSALGPNRGRGVAMVTAFGVPVAEVIEVLATPEGVKIEKVYVAAEVGRIVDPVNFENHVQGAVVWGLGHAMNCEITYSNGQIQQENYHAHEAMRLHQCPEIIVQGLENGGEIKGIGEPPVPPAAPALANAIFAATGKRIREMPFNKHIAFV</sequence>
<dbReference type="PANTHER" id="PTHR47495">
    <property type="entry name" value="ALDEHYDE DEHYDROGENASE"/>
    <property type="match status" value="1"/>
</dbReference>
<organism evidence="3 4">
    <name type="scientific">Sphingobium subterraneum</name>
    <dbReference type="NCBI Taxonomy" id="627688"/>
    <lineage>
        <taxon>Bacteria</taxon>
        <taxon>Pseudomonadati</taxon>
        <taxon>Pseudomonadota</taxon>
        <taxon>Alphaproteobacteria</taxon>
        <taxon>Sphingomonadales</taxon>
        <taxon>Sphingomonadaceae</taxon>
        <taxon>Sphingobium</taxon>
    </lineage>
</organism>
<accession>A0A841IVP2</accession>
<dbReference type="EC" id="1.3.99.16" evidence="3"/>
<keyword evidence="4" id="KW-1185">Reference proteome</keyword>
<feature type="transmembrane region" description="Helical" evidence="1">
    <location>
        <begin position="25"/>
        <end position="44"/>
    </location>
</feature>
<dbReference type="InterPro" id="IPR052516">
    <property type="entry name" value="N-heterocyclic_Hydroxylase"/>
</dbReference>
<keyword evidence="3" id="KW-0560">Oxidoreductase</keyword>
<dbReference type="InterPro" id="IPR046867">
    <property type="entry name" value="AldOxase/xan_DH_MoCoBD2"/>
</dbReference>
<reference evidence="3 4" key="1">
    <citation type="submission" date="2020-08" db="EMBL/GenBank/DDBJ databases">
        <title>Genomic Encyclopedia of Type Strains, Phase IV (KMG-IV): sequencing the most valuable type-strain genomes for metagenomic binning, comparative biology and taxonomic classification.</title>
        <authorList>
            <person name="Goeker M."/>
        </authorList>
    </citation>
    <scope>NUCLEOTIDE SEQUENCE [LARGE SCALE GENOMIC DNA]</scope>
    <source>
        <strain evidence="3 4">DSM 102255</strain>
    </source>
</reference>
<dbReference type="InterPro" id="IPR036856">
    <property type="entry name" value="Ald_Oxase/Xan_DH_a/b_sf"/>
</dbReference>
<name>A0A841IVP2_9SPHN</name>
<dbReference type="Pfam" id="PF20256">
    <property type="entry name" value="MoCoBD_2"/>
    <property type="match status" value="1"/>
</dbReference>
<dbReference type="InterPro" id="IPR008274">
    <property type="entry name" value="AldOxase/xan_DH_MoCoBD1"/>
</dbReference>
<dbReference type="Pfam" id="PF02738">
    <property type="entry name" value="MoCoBD_1"/>
    <property type="match status" value="1"/>
</dbReference>
<dbReference type="PIRSF" id="PIRSF036389">
    <property type="entry name" value="IOR_B"/>
    <property type="match status" value="1"/>
</dbReference>
<evidence type="ECO:0000313" key="4">
    <source>
        <dbReference type="Proteomes" id="UP000552700"/>
    </source>
</evidence>
<dbReference type="InterPro" id="IPR000674">
    <property type="entry name" value="Ald_Oxase/Xan_DH_a/b"/>
</dbReference>
<dbReference type="InterPro" id="IPR037165">
    <property type="entry name" value="AldOxase/xan_DH_Mopterin-bd_sf"/>
</dbReference>
<dbReference type="RefSeq" id="WP_184077084.1">
    <property type="nucleotide sequence ID" value="NZ_JACIJP010000001.1"/>
</dbReference>
<evidence type="ECO:0000256" key="1">
    <source>
        <dbReference type="SAM" id="Phobius"/>
    </source>
</evidence>
<dbReference type="SMART" id="SM01008">
    <property type="entry name" value="Ald_Xan_dh_C"/>
    <property type="match status" value="1"/>
</dbReference>
<dbReference type="AlphaFoldDB" id="A0A841IVP2"/>
<dbReference type="Gene3D" id="3.90.1170.50">
    <property type="entry name" value="Aldehyde oxidase/xanthine dehydrogenase, a/b hammerhead"/>
    <property type="match status" value="1"/>
</dbReference>
<dbReference type="Gene3D" id="3.30.365.10">
    <property type="entry name" value="Aldehyde oxidase/xanthine dehydrogenase, molybdopterin binding domain"/>
    <property type="match status" value="4"/>
</dbReference>
<dbReference type="SUPFAM" id="SSF54665">
    <property type="entry name" value="CO dehydrogenase molybdoprotein N-domain-like"/>
    <property type="match status" value="1"/>
</dbReference>
<comment type="caution">
    <text evidence="3">The sequence shown here is derived from an EMBL/GenBank/DDBJ whole genome shotgun (WGS) entry which is preliminary data.</text>
</comment>
<dbReference type="InterPro" id="IPR012368">
    <property type="entry name" value="OxRdtase_Mopterin-bd_su_IorB"/>
</dbReference>
<proteinExistence type="predicted"/>
<dbReference type="PANTHER" id="PTHR47495:SF1">
    <property type="entry name" value="BLL3820 PROTEIN"/>
    <property type="match status" value="1"/>
</dbReference>
<dbReference type="Proteomes" id="UP000552700">
    <property type="component" value="Unassembled WGS sequence"/>
</dbReference>
<keyword evidence="1" id="KW-0812">Transmembrane</keyword>
<keyword evidence="1" id="KW-1133">Transmembrane helix</keyword>
<dbReference type="SUPFAM" id="SSF56003">
    <property type="entry name" value="Molybdenum cofactor-binding domain"/>
    <property type="match status" value="2"/>
</dbReference>
<dbReference type="EMBL" id="JACIJP010000001">
    <property type="protein sequence ID" value="MBB6122727.1"/>
    <property type="molecule type" value="Genomic_DNA"/>
</dbReference>
<keyword evidence="1" id="KW-0472">Membrane</keyword>
<evidence type="ECO:0000313" key="3">
    <source>
        <dbReference type="EMBL" id="MBB6122727.1"/>
    </source>
</evidence>
<feature type="domain" description="Aldehyde oxidase/xanthine dehydrogenase a/b hammerhead" evidence="2">
    <location>
        <begin position="254"/>
        <end position="332"/>
    </location>
</feature>
<gene>
    <name evidence="3" type="ORF">FHS92_000434</name>
</gene>
<dbReference type="GO" id="GO:0047121">
    <property type="term" value="F:isoquinoline 1-oxidoreductase activity"/>
    <property type="evidence" value="ECO:0007669"/>
    <property type="project" value="UniProtKB-EC"/>
</dbReference>